<dbReference type="InterPro" id="IPR051057">
    <property type="entry name" value="PI-PLC_domain"/>
</dbReference>
<dbReference type="AlphaFoldDB" id="W3XEM6"/>
<dbReference type="PANTHER" id="PTHR13593:SF80">
    <property type="entry name" value="PLC-LIKE PHOSPHODIESTERASE"/>
    <property type="match status" value="1"/>
</dbReference>
<dbReference type="GO" id="GO:0008081">
    <property type="term" value="F:phosphoric diester hydrolase activity"/>
    <property type="evidence" value="ECO:0007669"/>
    <property type="project" value="InterPro"/>
</dbReference>
<dbReference type="Proteomes" id="UP000030651">
    <property type="component" value="Unassembled WGS sequence"/>
</dbReference>
<dbReference type="InParanoid" id="W3XEM6"/>
<dbReference type="Pfam" id="PF26146">
    <property type="entry name" value="PI-PLC_X"/>
    <property type="match status" value="1"/>
</dbReference>
<protein>
    <recommendedName>
        <fullName evidence="5">Phosphatidylinositol-specific phospholipase C X domain-containing protein</fullName>
    </recommendedName>
</protein>
<feature type="signal peptide" evidence="2">
    <location>
        <begin position="1"/>
        <end position="21"/>
    </location>
</feature>
<dbReference type="OrthoDB" id="7984201at2759"/>
<feature type="region of interest" description="Disordered" evidence="1">
    <location>
        <begin position="22"/>
        <end position="65"/>
    </location>
</feature>
<proteinExistence type="predicted"/>
<feature type="compositionally biased region" description="Low complexity" evidence="1">
    <location>
        <begin position="382"/>
        <end position="397"/>
    </location>
</feature>
<evidence type="ECO:0000313" key="4">
    <source>
        <dbReference type="Proteomes" id="UP000030651"/>
    </source>
</evidence>
<dbReference type="PANTHER" id="PTHR13593">
    <property type="match status" value="1"/>
</dbReference>
<dbReference type="Gene3D" id="3.20.20.190">
    <property type="entry name" value="Phosphatidylinositol (PI) phosphodiesterase"/>
    <property type="match status" value="1"/>
</dbReference>
<feature type="compositionally biased region" description="Gly residues" evidence="1">
    <location>
        <begin position="40"/>
        <end position="56"/>
    </location>
</feature>
<dbReference type="EMBL" id="KI912111">
    <property type="protein sequence ID" value="ETS83646.1"/>
    <property type="molecule type" value="Genomic_DNA"/>
</dbReference>
<dbReference type="STRING" id="1229662.W3XEM6"/>
<keyword evidence="4" id="KW-1185">Reference proteome</keyword>
<reference evidence="4" key="1">
    <citation type="journal article" date="2015" name="BMC Genomics">
        <title>Genomic and transcriptomic analysis of the endophytic fungus Pestalotiopsis fici reveals its lifestyle and high potential for synthesis of natural products.</title>
        <authorList>
            <person name="Wang X."/>
            <person name="Zhang X."/>
            <person name="Liu L."/>
            <person name="Xiang M."/>
            <person name="Wang W."/>
            <person name="Sun X."/>
            <person name="Che Y."/>
            <person name="Guo L."/>
            <person name="Liu G."/>
            <person name="Guo L."/>
            <person name="Wang C."/>
            <person name="Yin W.B."/>
            <person name="Stadler M."/>
            <person name="Zhang X."/>
            <person name="Liu X."/>
        </authorList>
    </citation>
    <scope>NUCLEOTIDE SEQUENCE [LARGE SCALE GENOMIC DNA]</scope>
    <source>
        <strain evidence="4">W106-1 / CGMCC3.15140</strain>
    </source>
</reference>
<organism evidence="3 4">
    <name type="scientific">Pestalotiopsis fici (strain W106-1 / CGMCC3.15140)</name>
    <dbReference type="NCBI Taxonomy" id="1229662"/>
    <lineage>
        <taxon>Eukaryota</taxon>
        <taxon>Fungi</taxon>
        <taxon>Dikarya</taxon>
        <taxon>Ascomycota</taxon>
        <taxon>Pezizomycotina</taxon>
        <taxon>Sordariomycetes</taxon>
        <taxon>Xylariomycetidae</taxon>
        <taxon>Amphisphaeriales</taxon>
        <taxon>Sporocadaceae</taxon>
        <taxon>Pestalotiopsis</taxon>
    </lineage>
</organism>
<evidence type="ECO:0000256" key="1">
    <source>
        <dbReference type="SAM" id="MobiDB-lite"/>
    </source>
</evidence>
<dbReference type="KEGG" id="pfy:PFICI_05522"/>
<gene>
    <name evidence="3" type="ORF">PFICI_05522</name>
</gene>
<dbReference type="eggNOG" id="ENOG502RUV2">
    <property type="taxonomic scope" value="Eukaryota"/>
</dbReference>
<evidence type="ECO:0008006" key="5">
    <source>
        <dbReference type="Google" id="ProtNLM"/>
    </source>
</evidence>
<keyword evidence="2" id="KW-0732">Signal</keyword>
<accession>W3XEM6</accession>
<dbReference type="OMA" id="YPYLMPE"/>
<feature type="region of interest" description="Disordered" evidence="1">
    <location>
        <begin position="375"/>
        <end position="399"/>
    </location>
</feature>
<evidence type="ECO:0000256" key="2">
    <source>
        <dbReference type="SAM" id="SignalP"/>
    </source>
</evidence>
<dbReference type="RefSeq" id="XP_007832294.1">
    <property type="nucleotide sequence ID" value="XM_007834103.1"/>
</dbReference>
<evidence type="ECO:0000313" key="3">
    <source>
        <dbReference type="EMBL" id="ETS83646.1"/>
    </source>
</evidence>
<feature type="chain" id="PRO_5004835742" description="Phosphatidylinositol-specific phospholipase C X domain-containing protein" evidence="2">
    <location>
        <begin position="22"/>
        <end position="421"/>
    </location>
</feature>
<dbReference type="GO" id="GO:0006629">
    <property type="term" value="P:lipid metabolic process"/>
    <property type="evidence" value="ECO:0007669"/>
    <property type="project" value="InterPro"/>
</dbReference>
<sequence length="421" mass="43637">MLPSISKFLTVAAALSATAYASPQGWGGSSGQGSSSGSSGQSGSGSQGGSESGGESGSQTTSEYYGSSTSATSASAVAASTATSTSAALADDVACNGSHDLCSRTYDNITHMGAHDSSFVRDDSTDNSIAGTQYYNATYALNNGLRLLTVQAHDSNGTIELCHTTCSLLDAGTLQSFLEAIKSWMDNNADDVVTLLIVNSDSFNGTDFGPVFEASGIDKYGYTPTGTDSSSVTWPTLQDMINANTRLVTFIASYTYDSDYSYLLNEWDYVFETAYEVTSLSGFNCTIDRPSTYSSASSAISAGMLPLVNHFAYTVVASYEIPDASDIDTTNSPSTSTTGALGLHAQTCKSEYGQKPTFMLVDFFNKGPAIETGDSLNGITASGRSNSTSADGSSSTSDADRIGHRSFAALLAAVVMAALLA</sequence>
<dbReference type="SUPFAM" id="SSF51695">
    <property type="entry name" value="PLC-like phosphodiesterases"/>
    <property type="match status" value="1"/>
</dbReference>
<dbReference type="HOGENOM" id="CLU_037358_1_0_1"/>
<dbReference type="InterPro" id="IPR017946">
    <property type="entry name" value="PLC-like_Pdiesterase_TIM-brl"/>
</dbReference>
<dbReference type="GeneID" id="19270535"/>
<name>W3XEM6_PESFW</name>